<dbReference type="Proteomes" id="UP000278807">
    <property type="component" value="Unassembled WGS sequence"/>
</dbReference>
<evidence type="ECO:0000313" key="2">
    <source>
        <dbReference type="Proteomes" id="UP000278807"/>
    </source>
</evidence>
<dbReference type="OrthoDB" id="6278485at2759"/>
<accession>A0A0R3TXJ1</accession>
<proteinExistence type="predicted"/>
<dbReference type="AlphaFoldDB" id="A0A0R3TXJ1"/>
<organism evidence="3">
    <name type="scientific">Rodentolepis nana</name>
    <name type="common">Dwarf tapeworm</name>
    <name type="synonym">Hymenolepis nana</name>
    <dbReference type="NCBI Taxonomy" id="102285"/>
    <lineage>
        <taxon>Eukaryota</taxon>
        <taxon>Metazoa</taxon>
        <taxon>Spiralia</taxon>
        <taxon>Lophotrochozoa</taxon>
        <taxon>Platyhelminthes</taxon>
        <taxon>Cestoda</taxon>
        <taxon>Eucestoda</taxon>
        <taxon>Cyclophyllidea</taxon>
        <taxon>Hymenolepididae</taxon>
        <taxon>Rodentolepis</taxon>
    </lineage>
</organism>
<protein>
    <submittedName>
        <fullName evidence="3">Ipi1_N domain-containing protein</fullName>
    </submittedName>
</protein>
<gene>
    <name evidence="1" type="ORF">HNAJ_LOCUS12564</name>
</gene>
<dbReference type="EMBL" id="UZAE01014440">
    <property type="protein sequence ID" value="VDO13449.1"/>
    <property type="molecule type" value="Genomic_DNA"/>
</dbReference>
<reference evidence="3" key="1">
    <citation type="submission" date="2017-02" db="UniProtKB">
        <authorList>
            <consortium name="WormBaseParasite"/>
        </authorList>
    </citation>
    <scope>IDENTIFICATION</scope>
</reference>
<evidence type="ECO:0000313" key="3">
    <source>
        <dbReference type="WBParaSite" id="HNAJ_0001258601-mRNA-1"/>
    </source>
</evidence>
<dbReference type="WBParaSite" id="HNAJ_0001258601-mRNA-1">
    <property type="protein sequence ID" value="HNAJ_0001258601-mRNA-1"/>
    <property type="gene ID" value="HNAJ_0001258601"/>
</dbReference>
<reference evidence="1 2" key="2">
    <citation type="submission" date="2018-11" db="EMBL/GenBank/DDBJ databases">
        <authorList>
            <consortium name="Pathogen Informatics"/>
        </authorList>
    </citation>
    <scope>NUCLEOTIDE SEQUENCE [LARGE SCALE GENOMIC DNA]</scope>
</reference>
<keyword evidence="2" id="KW-1185">Reference proteome</keyword>
<name>A0A0R3TXJ1_RODNA</name>
<sequence length="426" mass="48444">MGKKKVKDFNKVKLKLGRTLKRQNETVVDLSKKKIFLPKEKTQTKYDVPKEPNEIFCEYVGGLKSSSESSQLHALSCIQSVLQPYILQINSDWNSQPFVYHNEVSLKSLDTLLGFDIKQGQIALQFGDLFEAIEKLSRHSTSGQIPSEIAKLCAMVTTIFSVHPRIFCGAFAIDVISLSLLHRSEFWFRIAGVKVLADLMEARYRVLTSLLCAVDHLSSFSIIDELKIWIDAVNYSARIRTYTRLLIRHYESLHENKAFDAISSRKTLLKATMKYLRDIQYTLYVTPLVPLSVDSKVKLHPFLASVELSILHVYSPVGYSGTNLNSTWMLKAANPILDKVSNSSVSKVDKSGSKNNSAPLLNKFQEDLALDSNLVYFVLKECHYLLDELLHKPSPDTIFELIYAIRFLRVFLEMNPSYFASEHSES</sequence>
<evidence type="ECO:0000313" key="1">
    <source>
        <dbReference type="EMBL" id="VDO13449.1"/>
    </source>
</evidence>